<reference evidence="1 2" key="1">
    <citation type="journal article" date="2012" name="J. Bacteriol.">
        <title>Complete genome sequence of the broad-host-range strain Sinorhizobium fredii USDA257.</title>
        <authorList>
            <person name="Schuldes J."/>
            <person name="Rodriguez Orbegoso M."/>
            <person name="Schmeisser C."/>
            <person name="Krishnan H.B."/>
            <person name="Daniel R."/>
            <person name="Streit W.R."/>
        </authorList>
    </citation>
    <scope>NUCLEOTIDE SEQUENCE [LARGE SCALE GENOMIC DNA]</scope>
    <source>
        <strain evidence="1 2">USDA 257</strain>
    </source>
</reference>
<dbReference type="PATRIC" id="fig|1185652.3.peg.3794"/>
<protein>
    <submittedName>
        <fullName evidence="1">Uncharacterized protein</fullName>
    </submittedName>
</protein>
<dbReference type="HOGENOM" id="CLU_212197_0_0_5"/>
<evidence type="ECO:0000313" key="2">
    <source>
        <dbReference type="Proteomes" id="UP000006180"/>
    </source>
</evidence>
<dbReference type="KEGG" id="sfd:USDA257_c36560"/>
<sequence length="63" mass="7159">MRFGGKSMVYDRQGKRRRFLLVLKFFGALALPVLMLGSAIAVAEWAKNETPAMEFARTPAVWR</sequence>
<proteinExistence type="predicted"/>
<dbReference type="AlphaFoldDB" id="I3X8K1"/>
<dbReference type="STRING" id="1185652.USDA257_c36560"/>
<name>I3X8K1_SINF2</name>
<dbReference type="EMBL" id="CP003563">
    <property type="protein sequence ID" value="AFL52207.1"/>
    <property type="molecule type" value="Genomic_DNA"/>
</dbReference>
<organism evidence="1 2">
    <name type="scientific">Sinorhizobium fredii (strain USDA 257)</name>
    <dbReference type="NCBI Taxonomy" id="1185652"/>
    <lineage>
        <taxon>Bacteria</taxon>
        <taxon>Pseudomonadati</taxon>
        <taxon>Pseudomonadota</taxon>
        <taxon>Alphaproteobacteria</taxon>
        <taxon>Hyphomicrobiales</taxon>
        <taxon>Rhizobiaceae</taxon>
        <taxon>Sinorhizobium/Ensifer group</taxon>
        <taxon>Sinorhizobium</taxon>
    </lineage>
</organism>
<dbReference type="Proteomes" id="UP000006180">
    <property type="component" value="Chromosome"/>
</dbReference>
<accession>I3X8K1</accession>
<gene>
    <name evidence="1" type="ORF">USDA257_c36560</name>
</gene>
<evidence type="ECO:0000313" key="1">
    <source>
        <dbReference type="EMBL" id="AFL52207.1"/>
    </source>
</evidence>